<dbReference type="EC" id="1.14.14.1" evidence="4"/>
<dbReference type="GO" id="GO:0020037">
    <property type="term" value="F:heme binding"/>
    <property type="evidence" value="ECO:0007669"/>
    <property type="project" value="InterPro"/>
</dbReference>
<dbReference type="RefSeq" id="XP_020831683.1">
    <property type="nucleotide sequence ID" value="XM_020976024.1"/>
</dbReference>
<evidence type="ECO:0000313" key="12">
    <source>
        <dbReference type="Proteomes" id="UP000515140"/>
    </source>
</evidence>
<comment type="subcellular location">
    <subcellularLocation>
        <location evidence="2">Endoplasmic reticulum membrane</location>
    </subcellularLocation>
    <subcellularLocation>
        <location evidence="1">Microsome membrane</location>
    </subcellularLocation>
</comment>
<dbReference type="AlphaFoldDB" id="A0A6P5JE46"/>
<dbReference type="PANTHER" id="PTHR24300:SF400">
    <property type="entry name" value="CYTOCHROME P450 2C9"/>
    <property type="match status" value="1"/>
</dbReference>
<dbReference type="Pfam" id="PF00067">
    <property type="entry name" value="p450"/>
    <property type="match status" value="1"/>
</dbReference>
<evidence type="ECO:0000313" key="13">
    <source>
        <dbReference type="RefSeq" id="XP_020831683.1"/>
    </source>
</evidence>
<evidence type="ECO:0000256" key="7">
    <source>
        <dbReference type="ARBA" id="ARBA00022848"/>
    </source>
</evidence>
<evidence type="ECO:0000256" key="10">
    <source>
        <dbReference type="ARBA" id="ARBA00023033"/>
    </source>
</evidence>
<dbReference type="GO" id="GO:0016712">
    <property type="term" value="F:oxidoreductase activity, acting on paired donors, with incorporation or reduction of molecular oxygen, reduced flavin or flavoprotein as one donor, and incorporation of one atom of oxygen"/>
    <property type="evidence" value="ECO:0007669"/>
    <property type="project" value="UniProtKB-EC"/>
</dbReference>
<dbReference type="GO" id="GO:0005506">
    <property type="term" value="F:iron ion binding"/>
    <property type="evidence" value="ECO:0007669"/>
    <property type="project" value="InterPro"/>
</dbReference>
<reference evidence="13" key="1">
    <citation type="submission" date="2025-08" db="UniProtKB">
        <authorList>
            <consortium name="RefSeq"/>
        </authorList>
    </citation>
    <scope>IDENTIFICATION</scope>
    <source>
        <tissue evidence="13">Spleen</tissue>
    </source>
</reference>
<dbReference type="InterPro" id="IPR001128">
    <property type="entry name" value="Cyt_P450"/>
</dbReference>
<dbReference type="InterPro" id="IPR050182">
    <property type="entry name" value="Cytochrome_P450_fam2"/>
</dbReference>
<evidence type="ECO:0000256" key="8">
    <source>
        <dbReference type="ARBA" id="ARBA00023002"/>
    </source>
</evidence>
<keyword evidence="7" id="KW-0492">Microsome</keyword>
<keyword evidence="12" id="KW-1185">Reference proteome</keyword>
<evidence type="ECO:0000256" key="11">
    <source>
        <dbReference type="ARBA" id="ARBA00023136"/>
    </source>
</evidence>
<evidence type="ECO:0000256" key="9">
    <source>
        <dbReference type="ARBA" id="ARBA00023004"/>
    </source>
</evidence>
<dbReference type="GO" id="GO:0006082">
    <property type="term" value="P:organic acid metabolic process"/>
    <property type="evidence" value="ECO:0007669"/>
    <property type="project" value="TreeGrafter"/>
</dbReference>
<evidence type="ECO:0000256" key="2">
    <source>
        <dbReference type="ARBA" id="ARBA00004586"/>
    </source>
</evidence>
<dbReference type="Gene3D" id="1.10.630.10">
    <property type="entry name" value="Cytochrome P450"/>
    <property type="match status" value="1"/>
</dbReference>
<organism evidence="12 13">
    <name type="scientific">Phascolarctos cinereus</name>
    <name type="common">Koala</name>
    <dbReference type="NCBI Taxonomy" id="38626"/>
    <lineage>
        <taxon>Eukaryota</taxon>
        <taxon>Metazoa</taxon>
        <taxon>Chordata</taxon>
        <taxon>Craniata</taxon>
        <taxon>Vertebrata</taxon>
        <taxon>Euteleostomi</taxon>
        <taxon>Mammalia</taxon>
        <taxon>Metatheria</taxon>
        <taxon>Diprotodontia</taxon>
        <taxon>Phascolarctidae</taxon>
        <taxon>Phascolarctos</taxon>
    </lineage>
</organism>
<dbReference type="InParanoid" id="A0A6P5JE46"/>
<evidence type="ECO:0000256" key="5">
    <source>
        <dbReference type="ARBA" id="ARBA00022723"/>
    </source>
</evidence>
<gene>
    <name evidence="13" type="primary">LOC110200638</name>
</gene>
<dbReference type="Proteomes" id="UP000515140">
    <property type="component" value="Unplaced"/>
</dbReference>
<evidence type="ECO:0000256" key="1">
    <source>
        <dbReference type="ARBA" id="ARBA00004524"/>
    </source>
</evidence>
<accession>A0A6P5JE46</accession>
<protein>
    <recommendedName>
        <fullName evidence="4">unspecific monooxygenase</fullName>
        <ecNumber evidence="4">1.14.14.1</ecNumber>
    </recommendedName>
</protein>
<dbReference type="GeneID" id="110200638"/>
<keyword evidence="10" id="KW-0503">Monooxygenase</keyword>
<evidence type="ECO:0000256" key="6">
    <source>
        <dbReference type="ARBA" id="ARBA00022824"/>
    </source>
</evidence>
<keyword evidence="8" id="KW-0560">Oxidoreductase</keyword>
<dbReference type="GO" id="GO:0006805">
    <property type="term" value="P:xenobiotic metabolic process"/>
    <property type="evidence" value="ECO:0007669"/>
    <property type="project" value="TreeGrafter"/>
</dbReference>
<dbReference type="PANTHER" id="PTHR24300">
    <property type="entry name" value="CYTOCHROME P450 508A4-RELATED"/>
    <property type="match status" value="1"/>
</dbReference>
<evidence type="ECO:0000256" key="4">
    <source>
        <dbReference type="ARBA" id="ARBA00012109"/>
    </source>
</evidence>
<dbReference type="KEGG" id="pcw:110200638"/>
<keyword evidence="9" id="KW-0408">Iron</keyword>
<name>A0A6P5JE46_PHACI</name>
<keyword evidence="6" id="KW-0256">Endoplasmic reticulum</keyword>
<evidence type="ECO:0000256" key="3">
    <source>
        <dbReference type="ARBA" id="ARBA00010617"/>
    </source>
</evidence>
<sequence>MSLYNFLPAFRAYLPGEHKRILKINEELKDFILERVKEHQKVLDPNNPQDYIDYYLSKMQQEKDNAQTEFDLENVKMTGVDLFSAGTENKQ</sequence>
<proteinExistence type="inferred from homology"/>
<keyword evidence="11" id="KW-0472">Membrane</keyword>
<dbReference type="SUPFAM" id="SSF48264">
    <property type="entry name" value="Cytochrome P450"/>
    <property type="match status" value="1"/>
</dbReference>
<comment type="similarity">
    <text evidence="3">Belongs to the cytochrome P450 family.</text>
</comment>
<keyword evidence="5" id="KW-0479">Metal-binding</keyword>
<dbReference type="GO" id="GO:0005789">
    <property type="term" value="C:endoplasmic reticulum membrane"/>
    <property type="evidence" value="ECO:0007669"/>
    <property type="project" value="UniProtKB-SubCell"/>
</dbReference>
<dbReference type="InterPro" id="IPR036396">
    <property type="entry name" value="Cyt_P450_sf"/>
</dbReference>